<dbReference type="Pfam" id="PF01565">
    <property type="entry name" value="FAD_binding_4"/>
    <property type="match status" value="1"/>
</dbReference>
<protein>
    <submittedName>
        <fullName evidence="4">Decaprenylphospho-beta-D-ribofuranose 2-oxidase</fullName>
    </submittedName>
</protein>
<dbReference type="InterPro" id="IPR016169">
    <property type="entry name" value="FAD-bd_PCMH_sub2"/>
</dbReference>
<comment type="caution">
    <text evidence="4">The sequence shown here is derived from an EMBL/GenBank/DDBJ whole genome shotgun (WGS) entry which is preliminary data.</text>
</comment>
<dbReference type="GO" id="GO:0071949">
    <property type="term" value="F:FAD binding"/>
    <property type="evidence" value="ECO:0007669"/>
    <property type="project" value="InterPro"/>
</dbReference>
<organism evidence="4 5">
    <name type="scientific">Nocardioides aurantiacus</name>
    <dbReference type="NCBI Taxonomy" id="86796"/>
    <lineage>
        <taxon>Bacteria</taxon>
        <taxon>Bacillati</taxon>
        <taxon>Actinomycetota</taxon>
        <taxon>Actinomycetes</taxon>
        <taxon>Propionibacteriales</taxon>
        <taxon>Nocardioidaceae</taxon>
        <taxon>Nocardioides</taxon>
    </lineage>
</organism>
<sequence length="463" mass="48919">MSPGSPTALHGWGRTSPSVASVRTPTGAVEVAEAVRGAGDRGVLARGLGRSYGDPAQNAGGTVLDMTRHRGVRRLDVDAAVVEVEAGTSLDELLRVLLGVGLTLPVQPGTRQVSVGGAVAADVHGKNHHVAGSFGAHVRWLDLLTADGEVQRLRPDGPDPELFWGTVGGMGLTGVVLRAELSVRRVETSSVVVTSERHGDLGEVMDALTRLDHEAEYSVAWFDSISRGRGSGRGVVLSGHDARLEELPEADRGAPYAVPPPRSVAVPLVPPASLVNRLSGRAFNELWFRRAPRHPTTGVEHAFGFFQPLDGVASWNRLYGPRGLAQYQLAVPHDAAAVVPAVVAAVAASGHVSCLNVLKRFGPGTPSPLSFPLPGWTLALDLPVAAGLAGLLDRLDAMVLEAGGRVYLAKDSRTPAHHLAAMYPDLPRFAALRRRVDPEGRFASDLARRLGLLTPTPAREAYP</sequence>
<dbReference type="InterPro" id="IPR007173">
    <property type="entry name" value="ALO_C"/>
</dbReference>
<dbReference type="Proteomes" id="UP000281738">
    <property type="component" value="Unassembled WGS sequence"/>
</dbReference>
<feature type="region of interest" description="Disordered" evidence="2">
    <location>
        <begin position="1"/>
        <end position="25"/>
    </location>
</feature>
<feature type="compositionally biased region" description="Polar residues" evidence="2">
    <location>
        <begin position="15"/>
        <end position="24"/>
    </location>
</feature>
<dbReference type="EMBL" id="RKHO01000001">
    <property type="protein sequence ID" value="ROR91898.1"/>
    <property type="molecule type" value="Genomic_DNA"/>
</dbReference>
<accession>A0A3N2CWT8</accession>
<keyword evidence="5" id="KW-1185">Reference proteome</keyword>
<dbReference type="AlphaFoldDB" id="A0A3N2CWT8"/>
<evidence type="ECO:0000256" key="1">
    <source>
        <dbReference type="ARBA" id="ARBA00023002"/>
    </source>
</evidence>
<dbReference type="PROSITE" id="PS51387">
    <property type="entry name" value="FAD_PCMH"/>
    <property type="match status" value="1"/>
</dbReference>
<evidence type="ECO:0000313" key="5">
    <source>
        <dbReference type="Proteomes" id="UP000281738"/>
    </source>
</evidence>
<dbReference type="InterPro" id="IPR006094">
    <property type="entry name" value="Oxid_FAD_bind_N"/>
</dbReference>
<reference evidence="4 5" key="1">
    <citation type="submission" date="2018-11" db="EMBL/GenBank/DDBJ databases">
        <title>Sequencing the genomes of 1000 actinobacteria strains.</title>
        <authorList>
            <person name="Klenk H.-P."/>
        </authorList>
    </citation>
    <scope>NUCLEOTIDE SEQUENCE [LARGE SCALE GENOMIC DNA]</scope>
    <source>
        <strain evidence="4 5">DSM 12652</strain>
    </source>
</reference>
<dbReference type="PANTHER" id="PTHR43762:SF1">
    <property type="entry name" value="D-ARABINONO-1,4-LACTONE OXIDASE"/>
    <property type="match status" value="1"/>
</dbReference>
<dbReference type="RefSeq" id="WP_123391510.1">
    <property type="nucleotide sequence ID" value="NZ_RKHO01000001.1"/>
</dbReference>
<dbReference type="PANTHER" id="PTHR43762">
    <property type="entry name" value="L-GULONOLACTONE OXIDASE"/>
    <property type="match status" value="1"/>
</dbReference>
<gene>
    <name evidence="4" type="ORF">EDD33_2778</name>
</gene>
<dbReference type="InterPro" id="IPR010031">
    <property type="entry name" value="FAD_lactone_oxidase-like"/>
</dbReference>
<dbReference type="InterPro" id="IPR036318">
    <property type="entry name" value="FAD-bd_PCMH-like_sf"/>
</dbReference>
<evidence type="ECO:0000313" key="4">
    <source>
        <dbReference type="EMBL" id="ROR91898.1"/>
    </source>
</evidence>
<dbReference type="GO" id="GO:0003885">
    <property type="term" value="F:D-arabinono-1,4-lactone oxidase activity"/>
    <property type="evidence" value="ECO:0007669"/>
    <property type="project" value="InterPro"/>
</dbReference>
<keyword evidence="1" id="KW-0560">Oxidoreductase</keyword>
<name>A0A3N2CWT8_9ACTN</name>
<dbReference type="GO" id="GO:0080049">
    <property type="term" value="F:L-gulono-1,4-lactone dehydrogenase activity"/>
    <property type="evidence" value="ECO:0007669"/>
    <property type="project" value="TreeGrafter"/>
</dbReference>
<proteinExistence type="predicted"/>
<evidence type="ECO:0000259" key="3">
    <source>
        <dbReference type="PROSITE" id="PS51387"/>
    </source>
</evidence>
<dbReference type="Gene3D" id="3.30.465.10">
    <property type="match status" value="1"/>
</dbReference>
<dbReference type="SUPFAM" id="SSF56176">
    <property type="entry name" value="FAD-binding/transporter-associated domain-like"/>
    <property type="match status" value="1"/>
</dbReference>
<dbReference type="InterPro" id="IPR016166">
    <property type="entry name" value="FAD-bd_PCMH"/>
</dbReference>
<evidence type="ECO:0000256" key="2">
    <source>
        <dbReference type="SAM" id="MobiDB-lite"/>
    </source>
</evidence>
<dbReference type="Pfam" id="PF04030">
    <property type="entry name" value="ALO"/>
    <property type="match status" value="1"/>
</dbReference>
<dbReference type="OrthoDB" id="143770at2"/>
<dbReference type="InterPro" id="IPR016171">
    <property type="entry name" value="Vanillyl_alc_oxidase_C-sub2"/>
</dbReference>
<dbReference type="Gene3D" id="1.10.45.10">
    <property type="entry name" value="Vanillyl-alcohol Oxidase, Chain A, domain 4"/>
    <property type="match status" value="1"/>
</dbReference>
<feature type="domain" description="FAD-binding PCMH-type" evidence="3">
    <location>
        <begin position="14"/>
        <end position="186"/>
    </location>
</feature>
<dbReference type="GO" id="GO:0016020">
    <property type="term" value="C:membrane"/>
    <property type="evidence" value="ECO:0007669"/>
    <property type="project" value="InterPro"/>
</dbReference>